<name>A0A6N2LYK4_SALVM</name>
<gene>
    <name evidence="1" type="ORF">SVIM_LOCUS285480</name>
</gene>
<sequence length="117" mass="13431">MAANHSRRRMDIFPHRKMLHAPFKRCVSSEIEGTPDNSTLPCSKNQVALKTQKKTLTYTQLMASGSLLLSLSRSASEFLEEEELNSKENEDDLKGRIFRLRLPKRSVTNVIDVNYTY</sequence>
<evidence type="ECO:0000313" key="1">
    <source>
        <dbReference type="EMBL" id="VFU45563.1"/>
    </source>
</evidence>
<proteinExistence type="predicted"/>
<dbReference type="AlphaFoldDB" id="A0A6N2LYK4"/>
<dbReference type="EMBL" id="CAADRP010001622">
    <property type="protein sequence ID" value="VFU45563.1"/>
    <property type="molecule type" value="Genomic_DNA"/>
</dbReference>
<reference evidence="1" key="1">
    <citation type="submission" date="2019-03" db="EMBL/GenBank/DDBJ databases">
        <authorList>
            <person name="Mank J."/>
            <person name="Almeida P."/>
        </authorList>
    </citation>
    <scope>NUCLEOTIDE SEQUENCE</scope>
    <source>
        <strain evidence="1">78183</strain>
    </source>
</reference>
<accession>A0A6N2LYK4</accession>
<protein>
    <submittedName>
        <fullName evidence="1">Uncharacterized protein</fullName>
    </submittedName>
</protein>
<organism evidence="1">
    <name type="scientific">Salix viminalis</name>
    <name type="common">Common osier</name>
    <name type="synonym">Basket willow</name>
    <dbReference type="NCBI Taxonomy" id="40686"/>
    <lineage>
        <taxon>Eukaryota</taxon>
        <taxon>Viridiplantae</taxon>
        <taxon>Streptophyta</taxon>
        <taxon>Embryophyta</taxon>
        <taxon>Tracheophyta</taxon>
        <taxon>Spermatophyta</taxon>
        <taxon>Magnoliopsida</taxon>
        <taxon>eudicotyledons</taxon>
        <taxon>Gunneridae</taxon>
        <taxon>Pentapetalae</taxon>
        <taxon>rosids</taxon>
        <taxon>fabids</taxon>
        <taxon>Malpighiales</taxon>
        <taxon>Salicaceae</taxon>
        <taxon>Saliceae</taxon>
        <taxon>Salix</taxon>
    </lineage>
</organism>